<feature type="binding site" description="axial binding residue" evidence="7">
    <location>
        <position position="86"/>
    </location>
    <ligand>
        <name>chlorophyll b</name>
        <dbReference type="ChEBI" id="CHEBI:61721"/>
        <label>1</label>
    </ligand>
    <ligandPart>
        <name>Mg</name>
        <dbReference type="ChEBI" id="CHEBI:25107"/>
    </ligandPart>
</feature>
<protein>
    <recommendedName>
        <fullName evidence="10">Plastid light harvesting protein</fullName>
    </recommendedName>
</protein>
<evidence type="ECO:0000256" key="6">
    <source>
        <dbReference type="ARBA" id="ARBA00022640"/>
    </source>
</evidence>
<organism evidence="9">
    <name type="scientific">Rhizochromulina marina</name>
    <dbReference type="NCBI Taxonomy" id="1034831"/>
    <lineage>
        <taxon>Eukaryota</taxon>
        <taxon>Sar</taxon>
        <taxon>Stramenopiles</taxon>
        <taxon>Ochrophyta</taxon>
        <taxon>Dictyochophyceae</taxon>
        <taxon>Rhizochromulinales</taxon>
        <taxon>Rhizochromulina</taxon>
    </lineage>
</organism>
<keyword evidence="4" id="KW-0150">Chloroplast</keyword>
<dbReference type="GO" id="GO:0016168">
    <property type="term" value="F:chlorophyll binding"/>
    <property type="evidence" value="ECO:0007669"/>
    <property type="project" value="UniProtKB-KW"/>
</dbReference>
<reference evidence="9" key="1">
    <citation type="submission" date="2021-01" db="EMBL/GenBank/DDBJ databases">
        <authorList>
            <person name="Corre E."/>
            <person name="Pelletier E."/>
            <person name="Niang G."/>
            <person name="Scheremetjew M."/>
            <person name="Finn R."/>
            <person name="Kale V."/>
            <person name="Holt S."/>
            <person name="Cochrane G."/>
            <person name="Meng A."/>
            <person name="Brown T."/>
            <person name="Cohen L."/>
        </authorList>
    </citation>
    <scope>NUCLEOTIDE SEQUENCE</scope>
    <source>
        <strain evidence="9">CCMP1243</strain>
    </source>
</reference>
<feature type="binding site" evidence="7">
    <location>
        <position position="84"/>
    </location>
    <ligand>
        <name>chlorophyll a</name>
        <dbReference type="ChEBI" id="CHEBI:58416"/>
        <label>1</label>
    </ligand>
</feature>
<evidence type="ECO:0000256" key="8">
    <source>
        <dbReference type="SAM" id="SignalP"/>
    </source>
</evidence>
<keyword evidence="5" id="KW-0602">Photosynthesis</keyword>
<dbReference type="Gene3D" id="1.10.3460.10">
    <property type="entry name" value="Chlorophyll a/b binding protein domain"/>
    <property type="match status" value="1"/>
</dbReference>
<evidence type="ECO:0000256" key="7">
    <source>
        <dbReference type="PIRSR" id="PIRSR601344-1"/>
    </source>
</evidence>
<feature type="binding site" evidence="7">
    <location>
        <position position="51"/>
    </location>
    <ligand>
        <name>chlorophyll a</name>
        <dbReference type="ChEBI" id="CHEBI:58416"/>
        <label>1</label>
    </ligand>
</feature>
<dbReference type="AlphaFoldDB" id="A0A7S2SV94"/>
<feature type="chain" id="PRO_5030750374" description="Plastid light harvesting protein" evidence="8">
    <location>
        <begin position="18"/>
        <end position="216"/>
    </location>
</feature>
<feature type="binding site" evidence="7">
    <location>
        <position position="81"/>
    </location>
    <ligand>
        <name>chlorophyll a</name>
        <dbReference type="ChEBI" id="CHEBI:58416"/>
        <label>1</label>
    </ligand>
</feature>
<comment type="subcellular location">
    <subcellularLocation>
        <location evidence="2">Plastid</location>
        <location evidence="2">Chloroplast</location>
    </subcellularLocation>
</comment>
<dbReference type="GO" id="GO:0016020">
    <property type="term" value="C:membrane"/>
    <property type="evidence" value="ECO:0007669"/>
    <property type="project" value="InterPro"/>
</dbReference>
<feature type="binding site" evidence="7">
    <location>
        <position position="186"/>
    </location>
    <ligand>
        <name>chlorophyll a</name>
        <dbReference type="ChEBI" id="CHEBI:58416"/>
        <label>1</label>
    </ligand>
</feature>
<dbReference type="InterPro" id="IPR001344">
    <property type="entry name" value="Chloro_AB-bd_pln"/>
</dbReference>
<comment type="function">
    <text evidence="1">The light-harvesting complex (LHC) functions as a light receptor, it captures and delivers excitation energy to photosystems with which it is closely associated. Energy is transferred from the carotenoid and chlorophyll C (or B) to chlorophyll A and the photosynthetic reaction centers where it is used to synthesize ATP and reducing power.</text>
</comment>
<accession>A0A7S2SV94</accession>
<evidence type="ECO:0000256" key="4">
    <source>
        <dbReference type="ARBA" id="ARBA00022528"/>
    </source>
</evidence>
<gene>
    <name evidence="9" type="ORF">RMAR1173_LOCUS21514</name>
</gene>
<keyword evidence="6" id="KW-0934">Plastid</keyword>
<evidence type="ECO:0000256" key="5">
    <source>
        <dbReference type="ARBA" id="ARBA00022531"/>
    </source>
</evidence>
<evidence type="ECO:0000256" key="2">
    <source>
        <dbReference type="ARBA" id="ARBA00004229"/>
    </source>
</evidence>
<name>A0A7S2SV94_9STRA</name>
<dbReference type="GO" id="GO:0009507">
    <property type="term" value="C:chloroplast"/>
    <property type="evidence" value="ECO:0007669"/>
    <property type="project" value="UniProtKB-SubCell"/>
</dbReference>
<keyword evidence="8" id="KW-0732">Signal</keyword>
<dbReference type="InterPro" id="IPR022796">
    <property type="entry name" value="Chloroa_b-bind"/>
</dbReference>
<feature type="signal peptide" evidence="8">
    <location>
        <begin position="1"/>
        <end position="17"/>
    </location>
</feature>
<evidence type="ECO:0000313" key="9">
    <source>
        <dbReference type="EMBL" id="CAD9710521.1"/>
    </source>
</evidence>
<dbReference type="GO" id="GO:0009765">
    <property type="term" value="P:photosynthesis, light harvesting"/>
    <property type="evidence" value="ECO:0007669"/>
    <property type="project" value="InterPro"/>
</dbReference>
<dbReference type="Pfam" id="PF00504">
    <property type="entry name" value="Chloroa_b-bind"/>
    <property type="match status" value="1"/>
</dbReference>
<evidence type="ECO:0000256" key="1">
    <source>
        <dbReference type="ARBA" id="ARBA00004022"/>
    </source>
</evidence>
<dbReference type="EMBL" id="HBHJ01032419">
    <property type="protein sequence ID" value="CAD9710521.1"/>
    <property type="molecule type" value="Transcribed_RNA"/>
</dbReference>
<feature type="binding site" evidence="7">
    <location>
        <position position="191"/>
    </location>
    <ligand>
        <name>chlorophyll a</name>
        <dbReference type="ChEBI" id="CHEBI:58416"/>
        <label>1</label>
    </ligand>
</feature>
<comment type="similarity">
    <text evidence="3">Belongs to the fucoxanthin chlorophyll protein family.</text>
</comment>
<sequence>MMRLALALLLVVAGVQAFAPARSFRSSRHVAPRMGLDGMIGVGPETGNTVWDPLSLGSVSDTIKGEHSSVMPHAKWLREAEIKHGRAAMLAFVGTMAAATGVVFPGDLGGFHYEPCAWYDGLASAVSTNSFGMAQLFIAIALVEGNAFPGEFWTGGGEREAGDLGFLPFGDAKKNNRDLDEMKISELKNGRLAMIAMAGLFAEHQLPGSVPLIPGV</sequence>
<dbReference type="PANTHER" id="PTHR21649">
    <property type="entry name" value="CHLOROPHYLL A/B BINDING PROTEIN"/>
    <property type="match status" value="1"/>
</dbReference>
<keyword evidence="7" id="KW-0148">Chlorophyll</keyword>
<dbReference type="SUPFAM" id="SSF103511">
    <property type="entry name" value="Chlorophyll a-b binding protein"/>
    <property type="match status" value="1"/>
</dbReference>
<evidence type="ECO:0008006" key="10">
    <source>
        <dbReference type="Google" id="ProtNLM"/>
    </source>
</evidence>
<proteinExistence type="inferred from homology"/>
<feature type="binding site" evidence="7">
    <location>
        <position position="189"/>
    </location>
    <ligand>
        <name>chlorophyll a</name>
        <dbReference type="ChEBI" id="CHEBI:58416"/>
        <label>1</label>
    </ligand>
</feature>
<keyword evidence="7" id="KW-0157">Chromophore</keyword>
<evidence type="ECO:0000256" key="3">
    <source>
        <dbReference type="ARBA" id="ARBA00005933"/>
    </source>
</evidence>